<dbReference type="Proteomes" id="UP000199202">
    <property type="component" value="Unassembled WGS sequence"/>
</dbReference>
<keyword evidence="3" id="KW-1185">Reference proteome</keyword>
<organism evidence="2 3">
    <name type="scientific">Nonomuraea jiangxiensis</name>
    <dbReference type="NCBI Taxonomy" id="633440"/>
    <lineage>
        <taxon>Bacteria</taxon>
        <taxon>Bacillati</taxon>
        <taxon>Actinomycetota</taxon>
        <taxon>Actinomycetes</taxon>
        <taxon>Streptosporangiales</taxon>
        <taxon>Streptosporangiaceae</taxon>
        <taxon>Nonomuraea</taxon>
    </lineage>
</organism>
<dbReference type="Gene3D" id="3.40.50.1820">
    <property type="entry name" value="alpha/beta hydrolase"/>
    <property type="match status" value="1"/>
</dbReference>
<evidence type="ECO:0000259" key="1">
    <source>
        <dbReference type="Pfam" id="PF12697"/>
    </source>
</evidence>
<sequence length="264" mass="27706">MARTVTSADGTGIAFERAGDGPPVILVGGAFNDRTMATGLAAALAPELGGIAYDRRGRGDSGDAATYAVEREVADIAALIEHVGGRASVFGHSSGAILALEAARLGLPIDRLAVYEPPYVVGDRRPRPGADLADRLRALVDADRRDDTVALFLTEAVRLPAPVVDAMRAEEVWKLYLRLAHTLPYDVAVCGPGNVLRPEPLARIAVPTLAISGGRTEPWLTDGTRAVAEAVPGARHVVLEGQDHGVLGDPGSLRPLLLEFFLSG</sequence>
<dbReference type="InterPro" id="IPR029058">
    <property type="entry name" value="AB_hydrolase_fold"/>
</dbReference>
<protein>
    <submittedName>
        <fullName evidence="2">Pimeloyl-ACP methyl ester carboxylesterase</fullName>
    </submittedName>
</protein>
<reference evidence="2 3" key="1">
    <citation type="submission" date="2016-10" db="EMBL/GenBank/DDBJ databases">
        <authorList>
            <person name="de Groot N.N."/>
        </authorList>
    </citation>
    <scope>NUCLEOTIDE SEQUENCE [LARGE SCALE GENOMIC DNA]</scope>
    <source>
        <strain evidence="2 3">CGMCC 4.6533</strain>
    </source>
</reference>
<dbReference type="EMBL" id="FNDJ01000002">
    <property type="protein sequence ID" value="SDH42477.1"/>
    <property type="molecule type" value="Genomic_DNA"/>
</dbReference>
<dbReference type="AlphaFoldDB" id="A0A1G8CAB4"/>
<dbReference type="InterPro" id="IPR050471">
    <property type="entry name" value="AB_hydrolase"/>
</dbReference>
<evidence type="ECO:0000313" key="3">
    <source>
        <dbReference type="Proteomes" id="UP000199202"/>
    </source>
</evidence>
<name>A0A1G8CAB4_9ACTN</name>
<dbReference type="InterPro" id="IPR000073">
    <property type="entry name" value="AB_hydrolase_1"/>
</dbReference>
<dbReference type="STRING" id="633440.SAMN05421869_102242"/>
<dbReference type="Pfam" id="PF12697">
    <property type="entry name" value="Abhydrolase_6"/>
    <property type="match status" value="1"/>
</dbReference>
<evidence type="ECO:0000313" key="2">
    <source>
        <dbReference type="EMBL" id="SDH42477.1"/>
    </source>
</evidence>
<dbReference type="PANTHER" id="PTHR43433:SF5">
    <property type="entry name" value="AB HYDROLASE-1 DOMAIN-CONTAINING PROTEIN"/>
    <property type="match status" value="1"/>
</dbReference>
<gene>
    <name evidence="2" type="ORF">SAMN05421869_102242</name>
</gene>
<dbReference type="PANTHER" id="PTHR43433">
    <property type="entry name" value="HYDROLASE, ALPHA/BETA FOLD FAMILY PROTEIN"/>
    <property type="match status" value="1"/>
</dbReference>
<dbReference type="SUPFAM" id="SSF53474">
    <property type="entry name" value="alpha/beta-Hydrolases"/>
    <property type="match status" value="1"/>
</dbReference>
<proteinExistence type="predicted"/>
<dbReference type="GO" id="GO:0003824">
    <property type="term" value="F:catalytic activity"/>
    <property type="evidence" value="ECO:0007669"/>
    <property type="project" value="UniProtKB-ARBA"/>
</dbReference>
<dbReference type="OrthoDB" id="63519at2"/>
<dbReference type="RefSeq" id="WP_090929561.1">
    <property type="nucleotide sequence ID" value="NZ_FNDJ01000002.1"/>
</dbReference>
<feature type="domain" description="AB hydrolase-1" evidence="1">
    <location>
        <begin position="24"/>
        <end position="250"/>
    </location>
</feature>
<accession>A0A1G8CAB4</accession>